<organism evidence="2 3">
    <name type="scientific">Sphingomonas xinjiangensis</name>
    <dbReference type="NCBI Taxonomy" id="643568"/>
    <lineage>
        <taxon>Bacteria</taxon>
        <taxon>Pseudomonadati</taxon>
        <taxon>Pseudomonadota</taxon>
        <taxon>Alphaproteobacteria</taxon>
        <taxon>Sphingomonadales</taxon>
        <taxon>Sphingomonadaceae</taxon>
        <taxon>Sphingomonas</taxon>
    </lineage>
</organism>
<reference evidence="2 3" key="1">
    <citation type="submission" date="2020-08" db="EMBL/GenBank/DDBJ databases">
        <title>Genomic Encyclopedia of Type Strains, Phase IV (KMG-IV): sequencing the most valuable type-strain genomes for metagenomic binning, comparative biology and taxonomic classification.</title>
        <authorList>
            <person name="Goeker M."/>
        </authorList>
    </citation>
    <scope>NUCLEOTIDE SEQUENCE [LARGE SCALE GENOMIC DNA]</scope>
    <source>
        <strain evidence="2 3">DSM 26736</strain>
    </source>
</reference>
<name>A0A840YMI9_9SPHN</name>
<evidence type="ECO:0000313" key="3">
    <source>
        <dbReference type="Proteomes" id="UP000527143"/>
    </source>
</evidence>
<feature type="region of interest" description="Disordered" evidence="1">
    <location>
        <begin position="1"/>
        <end position="20"/>
    </location>
</feature>
<dbReference type="AlphaFoldDB" id="A0A840YMI9"/>
<gene>
    <name evidence="2" type="ORF">FHT02_002317</name>
</gene>
<dbReference type="RefSeq" id="WP_184087591.1">
    <property type="nucleotide sequence ID" value="NZ_JACIJF010000006.1"/>
</dbReference>
<sequence length="55" mass="6060">MSEELQRALESIKGHHMNAEERDAQRVSFVYGNASSKDNGTKEAVVRALDLAEVA</sequence>
<evidence type="ECO:0000256" key="1">
    <source>
        <dbReference type="SAM" id="MobiDB-lite"/>
    </source>
</evidence>
<keyword evidence="3" id="KW-1185">Reference proteome</keyword>
<accession>A0A840YMI9</accession>
<comment type="caution">
    <text evidence="2">The sequence shown here is derived from an EMBL/GenBank/DDBJ whole genome shotgun (WGS) entry which is preliminary data.</text>
</comment>
<evidence type="ECO:0000313" key="2">
    <source>
        <dbReference type="EMBL" id="MBB5711076.1"/>
    </source>
</evidence>
<proteinExistence type="predicted"/>
<dbReference type="Proteomes" id="UP000527143">
    <property type="component" value="Unassembled WGS sequence"/>
</dbReference>
<dbReference type="EMBL" id="JACIJF010000006">
    <property type="protein sequence ID" value="MBB5711076.1"/>
    <property type="molecule type" value="Genomic_DNA"/>
</dbReference>
<protein>
    <submittedName>
        <fullName evidence="2">Uncharacterized protein</fullName>
    </submittedName>
</protein>